<dbReference type="AlphaFoldDB" id="A0A0K2SGT1"/>
<dbReference type="Gene3D" id="3.40.50.1820">
    <property type="entry name" value="alpha/beta hydrolase"/>
    <property type="match status" value="1"/>
</dbReference>
<dbReference type="InterPro" id="IPR022742">
    <property type="entry name" value="Hydrolase_4"/>
</dbReference>
<dbReference type="EMBL" id="AP014924">
    <property type="protein sequence ID" value="BAS26318.1"/>
    <property type="molecule type" value="Genomic_DNA"/>
</dbReference>
<proteinExistence type="predicted"/>
<evidence type="ECO:0000313" key="3">
    <source>
        <dbReference type="Proteomes" id="UP000065807"/>
    </source>
</evidence>
<dbReference type="InterPro" id="IPR029058">
    <property type="entry name" value="AB_hydrolase_fold"/>
</dbReference>
<organism evidence="2 3">
    <name type="scientific">Limnochorda pilosa</name>
    <dbReference type="NCBI Taxonomy" id="1555112"/>
    <lineage>
        <taxon>Bacteria</taxon>
        <taxon>Bacillati</taxon>
        <taxon>Bacillota</taxon>
        <taxon>Limnochordia</taxon>
        <taxon>Limnochordales</taxon>
        <taxon>Limnochordaceae</taxon>
        <taxon>Limnochorda</taxon>
    </lineage>
</organism>
<accession>A0A0K2SGT1</accession>
<dbReference type="Proteomes" id="UP000065807">
    <property type="component" value="Chromosome"/>
</dbReference>
<dbReference type="SUPFAM" id="SSF53474">
    <property type="entry name" value="alpha/beta-Hydrolases"/>
    <property type="match status" value="1"/>
</dbReference>
<keyword evidence="3" id="KW-1185">Reference proteome</keyword>
<sequence length="331" mass="34358">MASGSPATSKSSRRAGSPRARRAWVILAALVVVLCLATYGSMVWTISGIFAKHVVAGDGLGPESFGLQAETVSLTSSDGLALQAWWVVPQAEPKGTVILLHGMDGMDATSMLGHARFLGDAGYASLALDMRAHGRSEGDRIGLAFEEPRDVSAAIDWVLAQEPVAGKPLILLGASLGGATALRAAAARPEVDAVVSEGSYASVDRMVVGFMEMMGAPRALALALDPFAKLALLTLYGVWPATASPVHDIGAIAPRPVLLIHGEKDDQISLDHLAALQAAAGPGAEVWVVPGAGHIVFEDVALGPRDGTYKARLAEFLSEVVEGNGRTDRGV</sequence>
<dbReference type="OrthoDB" id="9776685at2"/>
<dbReference type="RefSeq" id="WP_082725739.1">
    <property type="nucleotide sequence ID" value="NZ_AP014924.1"/>
</dbReference>
<protein>
    <recommendedName>
        <fullName evidence="1">Serine aminopeptidase S33 domain-containing protein</fullName>
    </recommendedName>
</protein>
<dbReference type="KEGG" id="lpil:LIP_0461"/>
<reference evidence="3" key="2">
    <citation type="journal article" date="2016" name="Int. J. Syst. Evol. Microbiol.">
        <title>Complete genome sequence and cell structure of Limnochorda pilosa, a Gram-negative spore-former within the phylum Firmicutes.</title>
        <authorList>
            <person name="Watanabe M."/>
            <person name="Kojima H."/>
            <person name="Fukui M."/>
        </authorList>
    </citation>
    <scope>NUCLEOTIDE SEQUENCE [LARGE SCALE GENOMIC DNA]</scope>
    <source>
        <strain evidence="3">HC45</strain>
    </source>
</reference>
<evidence type="ECO:0000313" key="2">
    <source>
        <dbReference type="EMBL" id="BAS26318.1"/>
    </source>
</evidence>
<gene>
    <name evidence="2" type="ORF">LIP_0461</name>
</gene>
<reference evidence="3" key="1">
    <citation type="submission" date="2015-07" db="EMBL/GenBank/DDBJ databases">
        <title>Complete genome sequence and phylogenetic analysis of Limnochorda pilosa.</title>
        <authorList>
            <person name="Watanabe M."/>
            <person name="Kojima H."/>
            <person name="Fukui M."/>
        </authorList>
    </citation>
    <scope>NUCLEOTIDE SEQUENCE [LARGE SCALE GENOMIC DNA]</scope>
    <source>
        <strain evidence="3">HC45</strain>
    </source>
</reference>
<evidence type="ECO:0000259" key="1">
    <source>
        <dbReference type="Pfam" id="PF12146"/>
    </source>
</evidence>
<dbReference type="InterPro" id="IPR050261">
    <property type="entry name" value="FrsA_esterase"/>
</dbReference>
<dbReference type="STRING" id="1555112.LIP_0461"/>
<dbReference type="PANTHER" id="PTHR22946">
    <property type="entry name" value="DIENELACTONE HYDROLASE DOMAIN-CONTAINING PROTEIN-RELATED"/>
    <property type="match status" value="1"/>
</dbReference>
<name>A0A0K2SGT1_LIMPI</name>
<feature type="domain" description="Serine aminopeptidase S33" evidence="1">
    <location>
        <begin position="92"/>
        <end position="213"/>
    </location>
</feature>
<dbReference type="Pfam" id="PF12146">
    <property type="entry name" value="Hydrolase_4"/>
    <property type="match status" value="1"/>
</dbReference>